<proteinExistence type="predicted"/>
<accession>A0A6C2U302</accession>
<evidence type="ECO:0000313" key="2">
    <source>
        <dbReference type="Proteomes" id="UP000366872"/>
    </source>
</evidence>
<keyword evidence="2" id="KW-1185">Reference proteome</keyword>
<dbReference type="AlphaFoldDB" id="A0A6C2U302"/>
<reference evidence="1 2" key="1">
    <citation type="submission" date="2019-04" db="EMBL/GenBank/DDBJ databases">
        <authorList>
            <person name="Van Vliet M D."/>
        </authorList>
    </citation>
    <scope>NUCLEOTIDE SEQUENCE [LARGE SCALE GENOMIC DNA]</scope>
    <source>
        <strain evidence="1 2">F1</strain>
    </source>
</reference>
<dbReference type="EMBL" id="CAAHFG010000001">
    <property type="protein sequence ID" value="VGO13941.1"/>
    <property type="molecule type" value="Genomic_DNA"/>
</dbReference>
<organism evidence="1 2">
    <name type="scientific">Pontiella desulfatans</name>
    <dbReference type="NCBI Taxonomy" id="2750659"/>
    <lineage>
        <taxon>Bacteria</taxon>
        <taxon>Pseudomonadati</taxon>
        <taxon>Kiritimatiellota</taxon>
        <taxon>Kiritimatiellia</taxon>
        <taxon>Kiritimatiellales</taxon>
        <taxon>Pontiellaceae</taxon>
        <taxon>Pontiella</taxon>
    </lineage>
</organism>
<gene>
    <name evidence="1" type="ORF">PDESU_02498</name>
</gene>
<evidence type="ECO:0000313" key="1">
    <source>
        <dbReference type="EMBL" id="VGO13941.1"/>
    </source>
</evidence>
<protein>
    <submittedName>
        <fullName evidence="1">Uncharacterized protein</fullName>
    </submittedName>
</protein>
<dbReference type="RefSeq" id="WP_136079472.1">
    <property type="nucleotide sequence ID" value="NZ_CAAHFG010000001.1"/>
</dbReference>
<sequence>MQTLPPKSIVVLTTYDYGSPVVELIPKNYFQWLENHPALVESGEANNPDGDALDNRSEYALGGDPLLADTGFVPSFGNGAVGLEYRHAQRRGTDDLGYHLETSTNLVSGVWTNGYYTATGTNTAFDPEFDEVINLIPTDTDERYIRLIVE</sequence>
<name>A0A6C2U302_PONDE</name>
<dbReference type="Proteomes" id="UP000366872">
    <property type="component" value="Unassembled WGS sequence"/>
</dbReference>